<gene>
    <name evidence="3" type="ORF">PR001_g23510</name>
</gene>
<dbReference type="InterPro" id="IPR002562">
    <property type="entry name" value="3'-5'_exonuclease_dom"/>
</dbReference>
<protein>
    <recommendedName>
        <fullName evidence="5">3'-5' exonuclease domain-containing protein</fullName>
    </recommendedName>
</protein>
<dbReference type="SUPFAM" id="SSF55826">
    <property type="entry name" value="YbaK/ProRS associated domain"/>
    <property type="match status" value="1"/>
</dbReference>
<dbReference type="GO" id="GO:0008408">
    <property type="term" value="F:3'-5' exonuclease activity"/>
    <property type="evidence" value="ECO:0007669"/>
    <property type="project" value="InterPro"/>
</dbReference>
<evidence type="ECO:0000313" key="3">
    <source>
        <dbReference type="EMBL" id="KAE8983205.1"/>
    </source>
</evidence>
<dbReference type="InterPro" id="IPR036397">
    <property type="entry name" value="RNaseH_sf"/>
</dbReference>
<dbReference type="PANTHER" id="PTHR47765">
    <property type="entry name" value="3'-5' EXONUCLEASE DOMAIN-CONTAINING PROTEIN"/>
    <property type="match status" value="1"/>
</dbReference>
<dbReference type="GO" id="GO:0003676">
    <property type="term" value="F:nucleic acid binding"/>
    <property type="evidence" value="ECO:0007669"/>
    <property type="project" value="InterPro"/>
</dbReference>
<proteinExistence type="predicted"/>
<evidence type="ECO:0000313" key="4">
    <source>
        <dbReference type="Proteomes" id="UP000429607"/>
    </source>
</evidence>
<feature type="domain" description="YbaK/aminoacyl-tRNA synthetase-associated" evidence="2">
    <location>
        <begin position="1042"/>
        <end position="1154"/>
    </location>
</feature>
<name>A0A6A3IRR0_9STRA</name>
<dbReference type="Proteomes" id="UP000429607">
    <property type="component" value="Unassembled WGS sequence"/>
</dbReference>
<dbReference type="Pfam" id="PF01612">
    <property type="entry name" value="DNA_pol_A_exo1"/>
    <property type="match status" value="1"/>
</dbReference>
<dbReference type="GO" id="GO:0002161">
    <property type="term" value="F:aminoacyl-tRNA deacylase activity"/>
    <property type="evidence" value="ECO:0007669"/>
    <property type="project" value="InterPro"/>
</dbReference>
<dbReference type="Gene3D" id="3.30.420.10">
    <property type="entry name" value="Ribonuclease H-like superfamily/Ribonuclease H"/>
    <property type="match status" value="1"/>
</dbReference>
<sequence length="1165" mass="130493">MSSDDVSARLPSVICMPKVVRDLLWTVTSPHLLSGDRFPVLPPEFGLEALKFDVVIDWLNGLVTDPTPLLVFLQETTSNGRSLALGVYFSTLLEYWLRFCPHLGMEKMEIGKQIVSSTNRTVGQLKFLFRCNFASTQEARDQHRDFHVESSVKFFLLNPVDNGRNGFLIDSSSEDDRSMERNSHVPLEQFVGPHLGENLAWRVQEVERKLAMCRGESVRAWLEENYSDNVQSHIVLRGYLFKPLHHFESTSQTTVAHDWCFHRNPAKGVGMDMSSNPSIATDHLRGWWTTAMETDLPAKVRANAQQGFGESRFVILPNLQWLSPVVAVESTQSGQIYVEGDNRLDIPEVGALTLDESMAFVREHFQKVASAAEANKTGGVAMPLLVAEIVRCFNTLAVVSENGHQHWYELSRGFILDPKCWDPSPLCSEPVRFRRTLRRNIATGLDEREYEVRRLGCADEGFIKPDADEITAQDEQKRHEFVEPATVGPEDLSKELVLVLGAENTKFSHAELKRSTKELLMWRRQHPAECASNGNDADEPAYLRSCLETLIGRANGEEEPKLARRVGYLLLDVLDNLNRESRLNDSDVASSQECVAWVTLLASVVNDPERWEFLNLVLRAIDLTLRADPFRNTSESSSFSFLDKLVAARSPRWNAIVVEAIRVFRIGELAPGHKVQVKSTEDAQKVKLIFADFVQQCDWQSAERLVTLVQDPVMMQTLFKHLSLLNMTKALKRLQKIAAGIHNSTEFTLQAAAHSDSTDEISSHLLGSPVDHAMNRSLNKNRPHELKWKYIDSLEEIEEVIQHLQKCEATLHSEDVSDDQRVAWNALVGIDYTVYVIDVQVLGKAAAAPLNFIWKSASRLLLIGFCVASDIQRIRNSFPDLGSLFDRRKEETLRRPLLLELKELALFRHVPAKNWGLSKLYRACLGEQVDKEQQCSDWGSRPLSNVQLAYAAKDAYAVQRLALHFLADVSFARARGEGGSVSDSILDYMKGFDACRNFSYSWTVASASHPLGKQHVKAALQALGVQARFLRCDESENAGLLVKSIALLVRKGKQTNAPRRILHAVAVLPLDRSIDMQALGSLLGADPDDVSLADQETLVRVFGYSRGCLGPIGLREQSAMRIIVDDCVKSEDYLLCGAGEADEVYAIAPEVLIKTVDAVVAKNSS</sequence>
<evidence type="ECO:0008006" key="5">
    <source>
        <dbReference type="Google" id="ProtNLM"/>
    </source>
</evidence>
<dbReference type="Gene3D" id="3.90.960.10">
    <property type="entry name" value="YbaK/aminoacyl-tRNA synthetase-associated domain"/>
    <property type="match status" value="1"/>
</dbReference>
<dbReference type="InterPro" id="IPR052408">
    <property type="entry name" value="Exonuclease_MUT-7-like"/>
</dbReference>
<dbReference type="PANTHER" id="PTHR47765:SF2">
    <property type="entry name" value="EXONUCLEASE MUT-7 HOMOLOG"/>
    <property type="match status" value="1"/>
</dbReference>
<dbReference type="InterPro" id="IPR036754">
    <property type="entry name" value="YbaK/aa-tRNA-synt-asso_dom_sf"/>
</dbReference>
<comment type="caution">
    <text evidence="3">The sequence shown here is derived from an EMBL/GenBank/DDBJ whole genome shotgun (WGS) entry which is preliminary data.</text>
</comment>
<dbReference type="CDD" id="cd04332">
    <property type="entry name" value="YbaK_like"/>
    <property type="match status" value="1"/>
</dbReference>
<dbReference type="InterPro" id="IPR007214">
    <property type="entry name" value="YbaK/aa-tRNA-synth-assoc-dom"/>
</dbReference>
<evidence type="ECO:0000259" key="2">
    <source>
        <dbReference type="Pfam" id="PF04073"/>
    </source>
</evidence>
<evidence type="ECO:0000259" key="1">
    <source>
        <dbReference type="Pfam" id="PF01612"/>
    </source>
</evidence>
<dbReference type="Pfam" id="PF08907">
    <property type="entry name" value="DUF1853"/>
    <property type="match status" value="1"/>
</dbReference>
<dbReference type="SUPFAM" id="SSF53098">
    <property type="entry name" value="Ribonuclease H-like"/>
    <property type="match status" value="1"/>
</dbReference>
<dbReference type="InterPro" id="IPR012337">
    <property type="entry name" value="RNaseH-like_sf"/>
</dbReference>
<dbReference type="AlphaFoldDB" id="A0A6A3IRR0"/>
<dbReference type="InterPro" id="IPR015003">
    <property type="entry name" value="DUF1853"/>
</dbReference>
<dbReference type="EMBL" id="QXFV01002801">
    <property type="protein sequence ID" value="KAE8983205.1"/>
    <property type="molecule type" value="Genomic_DNA"/>
</dbReference>
<accession>A0A6A3IRR0</accession>
<reference evidence="3 4" key="1">
    <citation type="submission" date="2018-09" db="EMBL/GenBank/DDBJ databases">
        <title>Genomic investigation of the strawberry pathogen Phytophthora fragariae indicates pathogenicity is determined by transcriptional variation in three key races.</title>
        <authorList>
            <person name="Adams T.M."/>
            <person name="Armitage A.D."/>
            <person name="Sobczyk M.K."/>
            <person name="Bates H.J."/>
            <person name="Dunwell J.M."/>
            <person name="Nellist C.F."/>
            <person name="Harrison R.J."/>
        </authorList>
    </citation>
    <scope>NUCLEOTIDE SEQUENCE [LARGE SCALE GENOMIC DNA]</scope>
    <source>
        <strain evidence="3 4">SCRP249</strain>
    </source>
</reference>
<dbReference type="Pfam" id="PF04073">
    <property type="entry name" value="tRNA_edit"/>
    <property type="match status" value="1"/>
</dbReference>
<feature type="domain" description="3'-5' exonuclease" evidence="1">
    <location>
        <begin position="791"/>
        <end position="965"/>
    </location>
</feature>
<organism evidence="3 4">
    <name type="scientific">Phytophthora rubi</name>
    <dbReference type="NCBI Taxonomy" id="129364"/>
    <lineage>
        <taxon>Eukaryota</taxon>
        <taxon>Sar</taxon>
        <taxon>Stramenopiles</taxon>
        <taxon>Oomycota</taxon>
        <taxon>Peronosporomycetes</taxon>
        <taxon>Peronosporales</taxon>
        <taxon>Peronosporaceae</taxon>
        <taxon>Phytophthora</taxon>
    </lineage>
</organism>